<name>A0AAU2A886_9ACTN</name>
<sequence>MRTRHHRSALTCGIAVLAVGAALLVGAPAANAAAAETNCDYIDDAARPTVNPGSTGNAVSQVQCLINFYSGYPNWLEEDGSYGARTLAGVHWVQTCNETVGGADGIVGPSTWARLYAPKAACAISAL</sequence>
<evidence type="ECO:0000313" key="2">
    <source>
        <dbReference type="EMBL" id="WTT19952.1"/>
    </source>
</evidence>
<dbReference type="SUPFAM" id="SSF47090">
    <property type="entry name" value="PGBD-like"/>
    <property type="match status" value="1"/>
</dbReference>
<accession>A0AAU2A886</accession>
<keyword evidence="1" id="KW-0732">Signal</keyword>
<dbReference type="InterPro" id="IPR036366">
    <property type="entry name" value="PGBDSf"/>
</dbReference>
<dbReference type="EMBL" id="CP108222">
    <property type="protein sequence ID" value="WTT19952.1"/>
    <property type="molecule type" value="Genomic_DNA"/>
</dbReference>
<feature type="chain" id="PRO_5043681769" evidence="1">
    <location>
        <begin position="33"/>
        <end position="127"/>
    </location>
</feature>
<dbReference type="AlphaFoldDB" id="A0AAU2A886"/>
<feature type="signal peptide" evidence="1">
    <location>
        <begin position="1"/>
        <end position="32"/>
    </location>
</feature>
<proteinExistence type="predicted"/>
<reference evidence="2" key="1">
    <citation type="submission" date="2022-10" db="EMBL/GenBank/DDBJ databases">
        <title>The complete genomes of actinobacterial strains from the NBC collection.</title>
        <authorList>
            <person name="Joergensen T.S."/>
            <person name="Alvarez Arevalo M."/>
            <person name="Sterndorff E.B."/>
            <person name="Faurdal D."/>
            <person name="Vuksanovic O."/>
            <person name="Mourched A.-S."/>
            <person name="Charusanti P."/>
            <person name="Shaw S."/>
            <person name="Blin K."/>
            <person name="Weber T."/>
        </authorList>
    </citation>
    <scope>NUCLEOTIDE SEQUENCE</scope>
    <source>
        <strain evidence="2">NBC_00093</strain>
    </source>
</reference>
<evidence type="ECO:0000256" key="1">
    <source>
        <dbReference type="SAM" id="SignalP"/>
    </source>
</evidence>
<gene>
    <name evidence="2" type="ORF">OHA22_32700</name>
</gene>
<organism evidence="2">
    <name type="scientific">Streptomyces sp. NBC_00093</name>
    <dbReference type="NCBI Taxonomy" id="2975649"/>
    <lineage>
        <taxon>Bacteria</taxon>
        <taxon>Bacillati</taxon>
        <taxon>Actinomycetota</taxon>
        <taxon>Actinomycetes</taxon>
        <taxon>Kitasatosporales</taxon>
        <taxon>Streptomycetaceae</taxon>
        <taxon>Streptomyces</taxon>
    </lineage>
</organism>
<dbReference type="Gene3D" id="1.10.101.10">
    <property type="entry name" value="PGBD-like superfamily/PGBD"/>
    <property type="match status" value="1"/>
</dbReference>
<dbReference type="InterPro" id="IPR036365">
    <property type="entry name" value="PGBD-like_sf"/>
</dbReference>
<protein>
    <submittedName>
        <fullName evidence="2">Peptidoglycan-binding protein</fullName>
    </submittedName>
</protein>